<organism evidence="2 3">
    <name type="scientific">Corynebacterium appendicis CIP 107643</name>
    <dbReference type="NCBI Taxonomy" id="1161099"/>
    <lineage>
        <taxon>Bacteria</taxon>
        <taxon>Bacillati</taxon>
        <taxon>Actinomycetota</taxon>
        <taxon>Actinomycetes</taxon>
        <taxon>Mycobacteriales</taxon>
        <taxon>Corynebacteriaceae</taxon>
        <taxon>Corynebacterium</taxon>
    </lineage>
</organism>
<accession>A0A1N7IR39</accession>
<sequence>MTTPQERRPGAADVDVRPLPIDPHTGPGAWHSIGTLPDDNAIAVTWEFSDDENPGILHAGAQNTGRRSLLLCLDSPNGGVHPDFEQQLPASFSLTGFNTNEAGEARVFAGSIFGQTGPVDFGADILAAELRIKPHEEFVFVIDRKYAHALLNVHGDLYLEDISVQPETVGFTNQGVKTLHIINAGDETALAVLLGGSVD</sequence>
<evidence type="ECO:0008006" key="4">
    <source>
        <dbReference type="Google" id="ProtNLM"/>
    </source>
</evidence>
<dbReference type="RefSeq" id="WP_076598291.1">
    <property type="nucleotide sequence ID" value="NZ_CP046976.1"/>
</dbReference>
<dbReference type="OrthoDB" id="321327at2"/>
<keyword evidence="3" id="KW-1185">Reference proteome</keyword>
<dbReference type="AlphaFoldDB" id="A0A1N7IR39"/>
<dbReference type="SUPFAM" id="SSF51182">
    <property type="entry name" value="RmlC-like cupins"/>
    <property type="match status" value="1"/>
</dbReference>
<protein>
    <recommendedName>
        <fullName evidence="4">HutD protein</fullName>
    </recommendedName>
</protein>
<dbReference type="InterPro" id="IPR014710">
    <property type="entry name" value="RmlC-like_jellyroll"/>
</dbReference>
<feature type="compositionally biased region" description="Basic and acidic residues" evidence="1">
    <location>
        <begin position="1"/>
        <end position="16"/>
    </location>
</feature>
<name>A0A1N7IR39_9CORY</name>
<dbReference type="STRING" id="1161099.SAMN05444817_101334"/>
<reference evidence="3" key="1">
    <citation type="submission" date="2017-01" db="EMBL/GenBank/DDBJ databases">
        <authorList>
            <person name="Varghese N."/>
            <person name="Submissions S."/>
        </authorList>
    </citation>
    <scope>NUCLEOTIDE SEQUENCE [LARGE SCALE GENOMIC DNA]</scope>
    <source>
        <strain evidence="3">DSM 44531</strain>
    </source>
</reference>
<gene>
    <name evidence="2" type="ORF">SAMN05444817_101334</name>
</gene>
<dbReference type="Gene3D" id="2.60.120.10">
    <property type="entry name" value="Jelly Rolls"/>
    <property type="match status" value="1"/>
</dbReference>
<evidence type="ECO:0000313" key="2">
    <source>
        <dbReference type="EMBL" id="SIS39456.1"/>
    </source>
</evidence>
<dbReference type="InterPro" id="IPR011051">
    <property type="entry name" value="RmlC_Cupin_sf"/>
</dbReference>
<proteinExistence type="predicted"/>
<dbReference type="EMBL" id="FTOF01000001">
    <property type="protein sequence ID" value="SIS39456.1"/>
    <property type="molecule type" value="Genomic_DNA"/>
</dbReference>
<evidence type="ECO:0000313" key="3">
    <source>
        <dbReference type="Proteomes" id="UP000186292"/>
    </source>
</evidence>
<dbReference type="Proteomes" id="UP000186292">
    <property type="component" value="Unassembled WGS sequence"/>
</dbReference>
<evidence type="ECO:0000256" key="1">
    <source>
        <dbReference type="SAM" id="MobiDB-lite"/>
    </source>
</evidence>
<feature type="region of interest" description="Disordered" evidence="1">
    <location>
        <begin position="1"/>
        <end position="20"/>
    </location>
</feature>